<dbReference type="PANTHER" id="PTHR11138:SF5">
    <property type="entry name" value="METHIONYL-TRNA FORMYLTRANSFERASE, MITOCHONDRIAL"/>
    <property type="match status" value="1"/>
</dbReference>
<reference evidence="4" key="1">
    <citation type="submission" date="2022-06" db="EMBL/GenBank/DDBJ databases">
        <title>Diverse halophilic archaea isolated from saline environments.</title>
        <authorList>
            <person name="Cui H.-L."/>
        </authorList>
    </citation>
    <scope>NUCLEOTIDE SEQUENCE</scope>
    <source>
        <strain evidence="4">WLHS1</strain>
    </source>
</reference>
<evidence type="ECO:0000313" key="4">
    <source>
        <dbReference type="EMBL" id="UTF53074.1"/>
    </source>
</evidence>
<dbReference type="InterPro" id="IPR036477">
    <property type="entry name" value="Formyl_transf_N_sf"/>
</dbReference>
<protein>
    <recommendedName>
        <fullName evidence="6">Methionyl-tRNA formyltransferase</fullName>
    </recommendedName>
</protein>
<gene>
    <name evidence="4" type="ORF">NGM29_15030</name>
</gene>
<feature type="domain" description="Formyl transferase N-terminal" evidence="2">
    <location>
        <begin position="60"/>
        <end position="189"/>
    </location>
</feature>
<feature type="region of interest" description="Disordered" evidence="1">
    <location>
        <begin position="326"/>
        <end position="375"/>
    </location>
</feature>
<feature type="compositionally biased region" description="Low complexity" evidence="1">
    <location>
        <begin position="354"/>
        <end position="369"/>
    </location>
</feature>
<evidence type="ECO:0000313" key="5">
    <source>
        <dbReference type="Proteomes" id="UP001056855"/>
    </source>
</evidence>
<organism evidence="4 5">
    <name type="scientific">Natronosalvus rutilus</name>
    <dbReference type="NCBI Taxonomy" id="2953753"/>
    <lineage>
        <taxon>Archaea</taxon>
        <taxon>Methanobacteriati</taxon>
        <taxon>Methanobacteriota</taxon>
        <taxon>Stenosarchaea group</taxon>
        <taxon>Halobacteria</taxon>
        <taxon>Halobacteriales</taxon>
        <taxon>Natrialbaceae</taxon>
        <taxon>Natronosalvus</taxon>
    </lineage>
</organism>
<feature type="compositionally biased region" description="Basic and acidic residues" evidence="1">
    <location>
        <begin position="335"/>
        <end position="352"/>
    </location>
</feature>
<evidence type="ECO:0000256" key="1">
    <source>
        <dbReference type="SAM" id="MobiDB-lite"/>
    </source>
</evidence>
<dbReference type="EMBL" id="CP100355">
    <property type="protein sequence ID" value="UTF53074.1"/>
    <property type="molecule type" value="Genomic_DNA"/>
</dbReference>
<dbReference type="Pfam" id="PF00551">
    <property type="entry name" value="Formyl_trans_N"/>
    <property type="match status" value="1"/>
</dbReference>
<name>A0A9E7N9Q5_9EURY</name>
<proteinExistence type="predicted"/>
<dbReference type="GeneID" id="73291386"/>
<dbReference type="Pfam" id="PF02911">
    <property type="entry name" value="Formyl_trans_C"/>
    <property type="match status" value="1"/>
</dbReference>
<dbReference type="PANTHER" id="PTHR11138">
    <property type="entry name" value="METHIONYL-TRNA FORMYLTRANSFERASE"/>
    <property type="match status" value="1"/>
</dbReference>
<dbReference type="KEGG" id="sawl:NGM29_15030"/>
<dbReference type="InterPro" id="IPR002376">
    <property type="entry name" value="Formyl_transf_N"/>
</dbReference>
<evidence type="ECO:0008006" key="6">
    <source>
        <dbReference type="Google" id="ProtNLM"/>
    </source>
</evidence>
<dbReference type="RefSeq" id="WP_254157212.1">
    <property type="nucleotide sequence ID" value="NZ_CP100355.1"/>
</dbReference>
<dbReference type="SUPFAM" id="SSF53328">
    <property type="entry name" value="Formyltransferase"/>
    <property type="match status" value="1"/>
</dbReference>
<evidence type="ECO:0000259" key="2">
    <source>
        <dbReference type="Pfam" id="PF00551"/>
    </source>
</evidence>
<dbReference type="Proteomes" id="UP001056855">
    <property type="component" value="Chromosome"/>
</dbReference>
<feature type="domain" description="Formyl transferase C-terminal" evidence="3">
    <location>
        <begin position="214"/>
        <end position="320"/>
    </location>
</feature>
<keyword evidence="5" id="KW-1185">Reference proteome</keyword>
<dbReference type="InterPro" id="IPR005793">
    <property type="entry name" value="Formyl_trans_C"/>
</dbReference>
<dbReference type="SUPFAM" id="SSF50486">
    <property type="entry name" value="FMT C-terminal domain-like"/>
    <property type="match status" value="1"/>
</dbReference>
<dbReference type="AlphaFoldDB" id="A0A9E7N9Q5"/>
<dbReference type="GO" id="GO:0004479">
    <property type="term" value="F:methionyl-tRNA formyltransferase activity"/>
    <property type="evidence" value="ECO:0007669"/>
    <property type="project" value="TreeGrafter"/>
</dbReference>
<sequence length="375" mass="40744">MTADSEHSIVYVGCTAPGRNVLEALLEHGLPIDSVVTIDPEMAETNAVSGYASLGPIAEAHDLEVYHPRTYSMTDAADLDHFRTIDPDILIVNGWQRLIPESILETATHGALGNHGSAFGLPKGRGRSPLNWSLIEDRDRFLLSVIRLDPGADSGDVVTTRKFDVTEFDTIETLYYKVSMCLEAMLLEVVEPILEGERPFEPQTGEPTYYPKRTPEDGEMHWANGTRELYNLVRAVADPYPGAFTYVDGDGNVGGDANTDATSNDDASRNRLEQVMIWDAIPFSSDLAKSAPPGTIVEVFWTDEFVVATGDGTLLVREWEVDSNSGWEPVAGGRFESRGEPDRVDRPGHHENLSSSGSDSGSNTASDSAPGATDA</sequence>
<dbReference type="GO" id="GO:0005829">
    <property type="term" value="C:cytosol"/>
    <property type="evidence" value="ECO:0007669"/>
    <property type="project" value="TreeGrafter"/>
</dbReference>
<dbReference type="InterPro" id="IPR011034">
    <property type="entry name" value="Formyl_transferase-like_C_sf"/>
</dbReference>
<evidence type="ECO:0000259" key="3">
    <source>
        <dbReference type="Pfam" id="PF02911"/>
    </source>
</evidence>
<dbReference type="Gene3D" id="3.40.50.12230">
    <property type="match status" value="1"/>
</dbReference>
<accession>A0A9E7N9Q5</accession>